<dbReference type="AlphaFoldDB" id="A0A0C2SIB3"/>
<accession>A0A0C2SIB3</accession>
<organism evidence="1 2">
    <name type="scientific">Amanita muscaria (strain Koide BX008)</name>
    <dbReference type="NCBI Taxonomy" id="946122"/>
    <lineage>
        <taxon>Eukaryota</taxon>
        <taxon>Fungi</taxon>
        <taxon>Dikarya</taxon>
        <taxon>Basidiomycota</taxon>
        <taxon>Agaricomycotina</taxon>
        <taxon>Agaricomycetes</taxon>
        <taxon>Agaricomycetidae</taxon>
        <taxon>Agaricales</taxon>
        <taxon>Pluteineae</taxon>
        <taxon>Amanitaceae</taxon>
        <taxon>Amanita</taxon>
    </lineage>
</organism>
<dbReference type="EMBL" id="KN818265">
    <property type="protein sequence ID" value="KIL62910.1"/>
    <property type="molecule type" value="Genomic_DNA"/>
</dbReference>
<evidence type="ECO:0000313" key="1">
    <source>
        <dbReference type="EMBL" id="KIL62910.1"/>
    </source>
</evidence>
<reference evidence="1 2" key="1">
    <citation type="submission" date="2014-04" db="EMBL/GenBank/DDBJ databases">
        <title>Evolutionary Origins and Diversification of the Mycorrhizal Mutualists.</title>
        <authorList>
            <consortium name="DOE Joint Genome Institute"/>
            <consortium name="Mycorrhizal Genomics Consortium"/>
            <person name="Kohler A."/>
            <person name="Kuo A."/>
            <person name="Nagy L.G."/>
            <person name="Floudas D."/>
            <person name="Copeland A."/>
            <person name="Barry K.W."/>
            <person name="Cichocki N."/>
            <person name="Veneault-Fourrey C."/>
            <person name="LaButti K."/>
            <person name="Lindquist E.A."/>
            <person name="Lipzen A."/>
            <person name="Lundell T."/>
            <person name="Morin E."/>
            <person name="Murat C."/>
            <person name="Riley R."/>
            <person name="Ohm R."/>
            <person name="Sun H."/>
            <person name="Tunlid A."/>
            <person name="Henrissat B."/>
            <person name="Grigoriev I.V."/>
            <person name="Hibbett D.S."/>
            <person name="Martin F."/>
        </authorList>
    </citation>
    <scope>NUCLEOTIDE SEQUENCE [LARGE SCALE GENOMIC DNA]</scope>
    <source>
        <strain evidence="1 2">Koide BX008</strain>
    </source>
</reference>
<keyword evidence="2" id="KW-1185">Reference proteome</keyword>
<feature type="non-terminal residue" evidence="1">
    <location>
        <position position="1"/>
    </location>
</feature>
<evidence type="ECO:0000313" key="2">
    <source>
        <dbReference type="Proteomes" id="UP000054549"/>
    </source>
</evidence>
<dbReference type="InParanoid" id="A0A0C2SIB3"/>
<dbReference type="HOGENOM" id="CLU_3129607_0_0_1"/>
<feature type="non-terminal residue" evidence="1">
    <location>
        <position position="50"/>
    </location>
</feature>
<name>A0A0C2SIB3_AMAMK</name>
<protein>
    <submittedName>
        <fullName evidence="1">Uncharacterized protein</fullName>
    </submittedName>
</protein>
<gene>
    <name evidence="1" type="ORF">M378DRAFT_165182</name>
</gene>
<proteinExistence type="predicted"/>
<sequence>MYSVLEKCDLQSFVLCPCSALQGNNSIRRVFDVVNSLLCKGLNVRLAYAV</sequence>
<dbReference type="Proteomes" id="UP000054549">
    <property type="component" value="Unassembled WGS sequence"/>
</dbReference>